<feature type="chain" id="PRO_5047336128" description="Transglutaminase-like domain-containing protein" evidence="2">
    <location>
        <begin position="24"/>
        <end position="505"/>
    </location>
</feature>
<protein>
    <recommendedName>
        <fullName evidence="5">Transglutaminase-like domain-containing protein</fullName>
    </recommendedName>
</protein>
<accession>A0ABU1B195</accession>
<comment type="caution">
    <text evidence="3">The sequence shown here is derived from an EMBL/GenBank/DDBJ whole genome shotgun (WGS) entry which is preliminary data.</text>
</comment>
<keyword evidence="4" id="KW-1185">Reference proteome</keyword>
<gene>
    <name evidence="3" type="ORF">RFF62_02315</name>
</gene>
<proteinExistence type="predicted"/>
<feature type="region of interest" description="Disordered" evidence="1">
    <location>
        <begin position="460"/>
        <end position="482"/>
    </location>
</feature>
<dbReference type="EMBL" id="JAVIBX010000005">
    <property type="protein sequence ID" value="MDQ8832643.1"/>
    <property type="molecule type" value="Genomic_DNA"/>
</dbReference>
<keyword evidence="2" id="KW-0732">Signal</keyword>
<evidence type="ECO:0008006" key="5">
    <source>
        <dbReference type="Google" id="ProtNLM"/>
    </source>
</evidence>
<dbReference type="Gene3D" id="3.10.620.30">
    <property type="match status" value="1"/>
</dbReference>
<dbReference type="SUPFAM" id="SSF54001">
    <property type="entry name" value="Cysteine proteinases"/>
    <property type="match status" value="1"/>
</dbReference>
<reference evidence="3 4" key="1">
    <citation type="submission" date="2023-08" db="EMBL/GenBank/DDBJ databases">
        <title>Streptococcus ruminantium-associated sheep mastitis outbreak detected in Italy is distinct from bovine isolates.</title>
        <authorList>
            <person name="Rosa M.N."/>
            <person name="Vezina B."/>
            <person name="Tola S."/>
        </authorList>
    </citation>
    <scope>NUCLEOTIDE SEQUENCE [LARGE SCALE GENOMIC DNA]</scope>
    <source>
        <strain evidence="3 4">OM6730</strain>
    </source>
</reference>
<organism evidence="3 4">
    <name type="scientific">Streptococcus ruminantium</name>
    <dbReference type="NCBI Taxonomy" id="1917441"/>
    <lineage>
        <taxon>Bacteria</taxon>
        <taxon>Bacillati</taxon>
        <taxon>Bacillota</taxon>
        <taxon>Bacilli</taxon>
        <taxon>Lactobacillales</taxon>
        <taxon>Streptococcaceae</taxon>
        <taxon>Streptococcus</taxon>
    </lineage>
</organism>
<evidence type="ECO:0000256" key="1">
    <source>
        <dbReference type="SAM" id="MobiDB-lite"/>
    </source>
</evidence>
<dbReference type="Proteomes" id="UP001228446">
    <property type="component" value="Unassembled WGS sequence"/>
</dbReference>
<evidence type="ECO:0000313" key="4">
    <source>
        <dbReference type="Proteomes" id="UP001228446"/>
    </source>
</evidence>
<dbReference type="InterPro" id="IPR038765">
    <property type="entry name" value="Papain-like_cys_pep_sf"/>
</dbReference>
<dbReference type="RefSeq" id="WP_308937684.1">
    <property type="nucleotide sequence ID" value="NZ_JAVIBP010000004.1"/>
</dbReference>
<sequence>MKKSKIMFVLAASILLSTTPVMEIGTNKVYANQSIQEKKYSVEIVKEEKFAEFLEGAKKEANNGEVFVHLLGKANPHRSSAVTLKDIADPKELFKGDDQGGEGNENYVFVKINGKYLAGNRVVIMHANDIVVSTKQEYEEKFNERKNKLDEFSDGAYQIHSLEKIEDDENLLMLLDAHGVWMGKEIIKSNVSDFEIYSKVLKIENKLTVNYGLNPNHREEGYTENLKFENFKQNDEDIKKMIADVGINENDEDREKIKKFAVEMGKIAYDFNTFYSPNHSVEYNLPSDLFAVTKRKRAMCVGFSTTAARAFNLMGIPAYVAGAKVETGQLHAVTRSFYDGKWHTVDLTSSKRAGDMGSGYSELMFERSEDKYTEIVKNFSPKEALAHIGTLSNAQVMTNEKFENWAKNQKAEDLVLINKDAIYNNAKGKSAVERDPQDQIQERLKRREIEKQKAEELFKQREEQNRIEWEKAEKEKIENKKAQEEELRRLQEQFLEAEKQAASKK</sequence>
<evidence type="ECO:0000313" key="3">
    <source>
        <dbReference type="EMBL" id="MDQ8832643.1"/>
    </source>
</evidence>
<feature type="signal peptide" evidence="2">
    <location>
        <begin position="1"/>
        <end position="23"/>
    </location>
</feature>
<name>A0ABU1B195_9STRE</name>
<evidence type="ECO:0000256" key="2">
    <source>
        <dbReference type="SAM" id="SignalP"/>
    </source>
</evidence>